<sequence length="176" mass="19475">VFAFEDVTPGKAEIPFIISTDSVNGSHYLAIQQGHLVFITPSMGGEGSSFYIGRGGDQNLDFNAPSDGNLEFLIGNKPVGVFSKSGLRVHGLVTDDGKLLEAPDYVFESGYNLKSLEQVEQFILENKHLEGLPDASDIQGWANLSLQEREMKLLEKIEELTLYIIDLNKKIQMLQN</sequence>
<dbReference type="EMBL" id="LBVC01000011">
    <property type="protein sequence ID" value="KKQ78812.1"/>
    <property type="molecule type" value="Genomic_DNA"/>
</dbReference>
<accession>A0A0G0KJ56</accession>
<name>A0A0G0KJ56_9BACT</name>
<proteinExistence type="predicted"/>
<evidence type="ECO:0000313" key="1">
    <source>
        <dbReference type="EMBL" id="KKQ78812.1"/>
    </source>
</evidence>
<reference evidence="1 2" key="1">
    <citation type="journal article" date="2015" name="Nature">
        <title>rRNA introns, odd ribosomes, and small enigmatic genomes across a large radiation of phyla.</title>
        <authorList>
            <person name="Brown C.T."/>
            <person name="Hug L.A."/>
            <person name="Thomas B.C."/>
            <person name="Sharon I."/>
            <person name="Castelle C.J."/>
            <person name="Singh A."/>
            <person name="Wilkins M.J."/>
            <person name="Williams K.H."/>
            <person name="Banfield J.F."/>
        </authorList>
    </citation>
    <scope>NUCLEOTIDE SEQUENCE [LARGE SCALE GENOMIC DNA]</scope>
</reference>
<feature type="non-terminal residue" evidence="1">
    <location>
        <position position="1"/>
    </location>
</feature>
<dbReference type="Proteomes" id="UP000034324">
    <property type="component" value="Unassembled WGS sequence"/>
</dbReference>
<comment type="caution">
    <text evidence="1">The sequence shown here is derived from an EMBL/GenBank/DDBJ whole genome shotgun (WGS) entry which is preliminary data.</text>
</comment>
<dbReference type="PATRIC" id="fig|1618432.3.peg.207"/>
<organism evidence="1 2">
    <name type="scientific">Candidatus Daviesbacteria bacterium GW2011_GWF2_38_6</name>
    <dbReference type="NCBI Taxonomy" id="1618432"/>
    <lineage>
        <taxon>Bacteria</taxon>
        <taxon>Candidatus Daviesiibacteriota</taxon>
    </lineage>
</organism>
<gene>
    <name evidence="1" type="ORF">US99_C0011G0027</name>
</gene>
<evidence type="ECO:0000313" key="2">
    <source>
        <dbReference type="Proteomes" id="UP000034324"/>
    </source>
</evidence>
<protein>
    <submittedName>
        <fullName evidence="1">Uncharacterized protein</fullName>
    </submittedName>
</protein>
<dbReference type="AlphaFoldDB" id="A0A0G0KJ56"/>